<reference evidence="2" key="1">
    <citation type="journal article" date="2020" name="Stud. Mycol.">
        <title>101 Dothideomycetes genomes: a test case for predicting lifestyles and emergence of pathogens.</title>
        <authorList>
            <person name="Haridas S."/>
            <person name="Albert R."/>
            <person name="Binder M."/>
            <person name="Bloem J."/>
            <person name="Labutti K."/>
            <person name="Salamov A."/>
            <person name="Andreopoulos B."/>
            <person name="Baker S."/>
            <person name="Barry K."/>
            <person name="Bills G."/>
            <person name="Bluhm B."/>
            <person name="Cannon C."/>
            <person name="Castanera R."/>
            <person name="Culley D."/>
            <person name="Daum C."/>
            <person name="Ezra D."/>
            <person name="Gonzalez J."/>
            <person name="Henrissat B."/>
            <person name="Kuo A."/>
            <person name="Liang C."/>
            <person name="Lipzen A."/>
            <person name="Lutzoni F."/>
            <person name="Magnuson J."/>
            <person name="Mondo S."/>
            <person name="Nolan M."/>
            <person name="Ohm R."/>
            <person name="Pangilinan J."/>
            <person name="Park H.-J."/>
            <person name="Ramirez L."/>
            <person name="Alfaro M."/>
            <person name="Sun H."/>
            <person name="Tritt A."/>
            <person name="Yoshinaga Y."/>
            <person name="Zwiers L.-H."/>
            <person name="Turgeon B."/>
            <person name="Goodwin S."/>
            <person name="Spatafora J."/>
            <person name="Crous P."/>
            <person name="Grigoriev I."/>
        </authorList>
    </citation>
    <scope>NUCLEOTIDE SEQUENCE</scope>
    <source>
        <strain evidence="2">CBS 115976</strain>
    </source>
</reference>
<name>A0A6A6UF69_9PEZI</name>
<proteinExistence type="predicted"/>
<feature type="region of interest" description="Disordered" evidence="1">
    <location>
        <begin position="486"/>
        <end position="543"/>
    </location>
</feature>
<evidence type="ECO:0000256" key="1">
    <source>
        <dbReference type="SAM" id="MobiDB-lite"/>
    </source>
</evidence>
<organism evidence="2 3">
    <name type="scientific">Microthyrium microscopicum</name>
    <dbReference type="NCBI Taxonomy" id="703497"/>
    <lineage>
        <taxon>Eukaryota</taxon>
        <taxon>Fungi</taxon>
        <taxon>Dikarya</taxon>
        <taxon>Ascomycota</taxon>
        <taxon>Pezizomycotina</taxon>
        <taxon>Dothideomycetes</taxon>
        <taxon>Dothideomycetes incertae sedis</taxon>
        <taxon>Microthyriales</taxon>
        <taxon>Microthyriaceae</taxon>
        <taxon>Microthyrium</taxon>
    </lineage>
</organism>
<dbReference type="Proteomes" id="UP000799302">
    <property type="component" value="Unassembled WGS sequence"/>
</dbReference>
<gene>
    <name evidence="2" type="ORF">BT63DRAFT_454461</name>
</gene>
<dbReference type="AlphaFoldDB" id="A0A6A6UF69"/>
<protein>
    <submittedName>
        <fullName evidence="2">Uncharacterized protein</fullName>
    </submittedName>
</protein>
<feature type="compositionally biased region" description="Polar residues" evidence="1">
    <location>
        <begin position="222"/>
        <end position="243"/>
    </location>
</feature>
<dbReference type="EMBL" id="MU004234">
    <property type="protein sequence ID" value="KAF2670276.1"/>
    <property type="molecule type" value="Genomic_DNA"/>
</dbReference>
<accession>A0A6A6UF69</accession>
<evidence type="ECO:0000313" key="3">
    <source>
        <dbReference type="Proteomes" id="UP000799302"/>
    </source>
</evidence>
<feature type="region of interest" description="Disordered" evidence="1">
    <location>
        <begin position="97"/>
        <end position="273"/>
    </location>
</feature>
<feature type="compositionally biased region" description="Basic and acidic residues" evidence="1">
    <location>
        <begin position="487"/>
        <end position="501"/>
    </location>
</feature>
<feature type="compositionally biased region" description="Acidic residues" evidence="1">
    <location>
        <begin position="251"/>
        <end position="266"/>
    </location>
</feature>
<sequence>MPRPKTPKLTPEQTQFAMQWATYANRLIYPHRIVNAANHQKIWKNLHKVDGITKCEWHRAYKAYVCKSPEMANLVYDESYIVNFMQERRPGRFFVIETDPLPAGAPGPGDGDPYEYQEGSSPKSHESAQKPAENGEAEPEAKEREGGLSGQRSGSAASGNKRAGPAADGQETAEPKTKRTRFRPRTTNRNQAASVAEYTKKQRSREKVEPKPEEDDAIVVKQAQTSSAELSGVTVSRSGSKSDSPPKKVDEEVENMEVEDTDENDKEENTASVPSRGLYWATVITRLPNTVKPLRQLDKSKFAHFIDSSDKLTTALLSATSIKMPRARTPILTQTQTRLALQWATYANRLYHHEGIIDAADNEHAWEILRHVEADITPIEWCRAYVATLRNSSEMQNVELDMDFIVNYILERTGRRENRRSKKDRLIPKRWHERYMCTLRGSPEIRDLQYNEQCILDFSQPFAEQSDNETAQHGATIHGAQDQVDEMLEHTEAESRERQPGRLEGGSEEAHSEGGDPDTDTPSQKCARDDTTVDENDSVQPKR</sequence>
<keyword evidence="3" id="KW-1185">Reference proteome</keyword>
<evidence type="ECO:0000313" key="2">
    <source>
        <dbReference type="EMBL" id="KAF2670276.1"/>
    </source>
</evidence>